<reference evidence="1 2" key="1">
    <citation type="journal article" date="2011" name="Science">
        <title>The ecoresponsive genome of Daphnia pulex.</title>
        <authorList>
            <person name="Colbourne J.K."/>
            <person name="Pfrender M.E."/>
            <person name="Gilbert D."/>
            <person name="Thomas W.K."/>
            <person name="Tucker A."/>
            <person name="Oakley T.H."/>
            <person name="Tokishita S."/>
            <person name="Aerts A."/>
            <person name="Arnold G.J."/>
            <person name="Basu M.K."/>
            <person name="Bauer D.J."/>
            <person name="Caceres C.E."/>
            <person name="Carmel L."/>
            <person name="Casola C."/>
            <person name="Choi J.H."/>
            <person name="Detter J.C."/>
            <person name="Dong Q."/>
            <person name="Dusheyko S."/>
            <person name="Eads B.D."/>
            <person name="Frohlich T."/>
            <person name="Geiler-Samerotte K.A."/>
            <person name="Gerlach D."/>
            <person name="Hatcher P."/>
            <person name="Jogdeo S."/>
            <person name="Krijgsveld J."/>
            <person name="Kriventseva E.V."/>
            <person name="Kultz D."/>
            <person name="Laforsch C."/>
            <person name="Lindquist E."/>
            <person name="Lopez J."/>
            <person name="Manak J.R."/>
            <person name="Muller J."/>
            <person name="Pangilinan J."/>
            <person name="Patwardhan R.P."/>
            <person name="Pitluck S."/>
            <person name="Pritham E.J."/>
            <person name="Rechtsteiner A."/>
            <person name="Rho M."/>
            <person name="Rogozin I.B."/>
            <person name="Sakarya O."/>
            <person name="Salamov A."/>
            <person name="Schaack S."/>
            <person name="Shapiro H."/>
            <person name="Shiga Y."/>
            <person name="Skalitzky C."/>
            <person name="Smith Z."/>
            <person name="Souvorov A."/>
            <person name="Sung W."/>
            <person name="Tang Z."/>
            <person name="Tsuchiya D."/>
            <person name="Tu H."/>
            <person name="Vos H."/>
            <person name="Wang M."/>
            <person name="Wolf Y.I."/>
            <person name="Yamagata H."/>
            <person name="Yamada T."/>
            <person name="Ye Y."/>
            <person name="Shaw J.R."/>
            <person name="Andrews J."/>
            <person name="Crease T.J."/>
            <person name="Tang H."/>
            <person name="Lucas S.M."/>
            <person name="Robertson H.M."/>
            <person name="Bork P."/>
            <person name="Koonin E.V."/>
            <person name="Zdobnov E.M."/>
            <person name="Grigoriev I.V."/>
            <person name="Lynch M."/>
            <person name="Boore J.L."/>
        </authorList>
    </citation>
    <scope>NUCLEOTIDE SEQUENCE [LARGE SCALE GENOMIC DNA]</scope>
</reference>
<sequence length="106" mass="12448">MTQSDVYTEDSRLVMDLYSSTLLDFFFNITKLRKGVSTQIATQIQNFYIQLLKSISTLETGRYLFCAEARKLYFNVLSGFCRFLLRYKNAEIKHSYTGPHHHRSYG</sequence>
<dbReference type="AlphaFoldDB" id="E9HDY7"/>
<dbReference type="InParanoid" id="E9HDY7"/>
<dbReference type="EMBL" id="GL732626">
    <property type="protein sequence ID" value="EFX70007.1"/>
    <property type="molecule type" value="Genomic_DNA"/>
</dbReference>
<proteinExistence type="predicted"/>
<protein>
    <submittedName>
        <fullName evidence="1">Uncharacterized protein</fullName>
    </submittedName>
</protein>
<keyword evidence="2" id="KW-1185">Reference proteome</keyword>
<evidence type="ECO:0000313" key="2">
    <source>
        <dbReference type="Proteomes" id="UP000000305"/>
    </source>
</evidence>
<dbReference type="KEGG" id="dpx:DAPPUDRAFT_300593"/>
<organism evidence="1 2">
    <name type="scientific">Daphnia pulex</name>
    <name type="common">Water flea</name>
    <dbReference type="NCBI Taxonomy" id="6669"/>
    <lineage>
        <taxon>Eukaryota</taxon>
        <taxon>Metazoa</taxon>
        <taxon>Ecdysozoa</taxon>
        <taxon>Arthropoda</taxon>
        <taxon>Crustacea</taxon>
        <taxon>Branchiopoda</taxon>
        <taxon>Diplostraca</taxon>
        <taxon>Cladocera</taxon>
        <taxon>Anomopoda</taxon>
        <taxon>Daphniidae</taxon>
        <taxon>Daphnia</taxon>
    </lineage>
</organism>
<accession>E9HDY7</accession>
<evidence type="ECO:0000313" key="1">
    <source>
        <dbReference type="EMBL" id="EFX70007.1"/>
    </source>
</evidence>
<name>E9HDY7_DAPPU</name>
<dbReference type="HOGENOM" id="CLU_2225807_0_0_1"/>
<dbReference type="Proteomes" id="UP000000305">
    <property type="component" value="Unassembled WGS sequence"/>
</dbReference>
<gene>
    <name evidence="1" type="ORF">DAPPUDRAFT_300593</name>
</gene>